<sequence length="548" mass="60376">MLERFAIAAAMALASQTQPMASPAGEAATGSGASKDGEAGKASNDRWIAWMTRGKVSSALTNIVLKDVVSRAFNFVWFGKIGAGFDDNPKAFRLLGGLLCSVAGVACFAGNVMKFEPKVLLNVCINVLKHVGMLTMLAAQAAFHTTFCVKNAATNVGEITAKLEAQSPICDFIGMATGMQLGTLLADKPLAVQAGVFSGFCVVSGISTYMCAKSVCFRTLNPQRCFVLLEDFASVLLRRLDRYLRYHKMRLEALRHRCSGDQGADSDSGDDSDSDDSSSHSCFEDDECGAIAEMIHDYEFDTANRLLHRFTSKHLCNKLKRAREAGTAGEEANVRYPNEPLNLVQKRIGMKFLTPEQVAAREPLLFPWRDGALKHGAVKYSLADMSVCPATLAEYLKIFKGERFVVALGSDGIVECAIHRSAKPRDAMLAILTYNIAEKLWTLLDESMEPGFIDHQLEQIWDLCKRSAVSLKEVLVRLNAQVNAHHPNASRATDMEQLREEMQLWKWGLQTVRYAYNVAKACIDEVMLSAQAAKWDVEKFDLCSPFKH</sequence>
<feature type="compositionally biased region" description="Acidic residues" evidence="2">
    <location>
        <begin position="267"/>
        <end position="276"/>
    </location>
</feature>
<evidence type="ECO:0000259" key="3">
    <source>
        <dbReference type="Pfam" id="PF04884"/>
    </source>
</evidence>
<dbReference type="PANTHER" id="PTHR12770">
    <property type="entry name" value="RUS1 FAMILY PROTEIN C16ORF58"/>
    <property type="match status" value="1"/>
</dbReference>
<gene>
    <name evidence="4" type="ORF">BBBOND_0307240</name>
</gene>
<dbReference type="InterPro" id="IPR054549">
    <property type="entry name" value="UVB_sens_RUS_dom"/>
</dbReference>
<dbReference type="Pfam" id="PF04884">
    <property type="entry name" value="UVB_sens_prot"/>
    <property type="match status" value="1"/>
</dbReference>
<dbReference type="OMA" id="YEFDTAN"/>
<dbReference type="AlphaFoldDB" id="A0A061DE49"/>
<reference evidence="5" key="1">
    <citation type="journal article" date="2014" name="Nucleic Acids Res.">
        <title>The evolutionary dynamics of variant antigen genes in Babesia reveal a history of genomic innovation underlying host-parasite interaction.</title>
        <authorList>
            <person name="Jackson A.P."/>
            <person name="Otto T.D."/>
            <person name="Darby A."/>
            <person name="Ramaprasad A."/>
            <person name="Xia D."/>
            <person name="Echaide I.E."/>
            <person name="Farber M."/>
            <person name="Gahlot S."/>
            <person name="Gamble J."/>
            <person name="Gupta D."/>
            <person name="Gupta Y."/>
            <person name="Jackson L."/>
            <person name="Malandrin L."/>
            <person name="Malas T.B."/>
            <person name="Moussa E."/>
            <person name="Nair M."/>
            <person name="Reid A.J."/>
            <person name="Sanders M."/>
            <person name="Sharma J."/>
            <person name="Tracey A."/>
            <person name="Quail M.A."/>
            <person name="Weir W."/>
            <person name="Wastling J.M."/>
            <person name="Hall N."/>
            <person name="Willadsen P."/>
            <person name="Lingelbach K."/>
            <person name="Shiels B."/>
            <person name="Tait A."/>
            <person name="Berriman M."/>
            <person name="Allred D.R."/>
            <person name="Pain A."/>
        </authorList>
    </citation>
    <scope>NUCLEOTIDE SEQUENCE [LARGE SCALE GENOMIC DNA]</scope>
    <source>
        <strain evidence="5">Bond</strain>
    </source>
</reference>
<evidence type="ECO:0000256" key="1">
    <source>
        <dbReference type="ARBA" id="ARBA00007558"/>
    </source>
</evidence>
<dbReference type="Proteomes" id="UP000033188">
    <property type="component" value="Chromosome 3"/>
</dbReference>
<evidence type="ECO:0000313" key="5">
    <source>
        <dbReference type="Proteomes" id="UP000033188"/>
    </source>
</evidence>
<dbReference type="OrthoDB" id="364779at2759"/>
<name>A0A061DE49_BABBI</name>
<feature type="domain" description="Protein root UVB sensitive/RUS" evidence="3">
    <location>
        <begin position="55"/>
        <end position="233"/>
    </location>
</feature>
<proteinExistence type="inferred from homology"/>
<dbReference type="EMBL" id="LK391709">
    <property type="protein sequence ID" value="CDR96820.1"/>
    <property type="molecule type" value="Genomic_DNA"/>
</dbReference>
<dbReference type="RefSeq" id="XP_012769006.1">
    <property type="nucleotide sequence ID" value="XM_012913552.1"/>
</dbReference>
<evidence type="ECO:0000256" key="2">
    <source>
        <dbReference type="SAM" id="MobiDB-lite"/>
    </source>
</evidence>
<dbReference type="KEGG" id="bbig:BBBOND_0307240"/>
<dbReference type="VEuPathDB" id="PiroplasmaDB:BBBOND_0307240"/>
<keyword evidence="5" id="KW-1185">Reference proteome</keyword>
<feature type="region of interest" description="Disordered" evidence="2">
    <location>
        <begin position="259"/>
        <end position="281"/>
    </location>
</feature>
<protein>
    <recommendedName>
        <fullName evidence="3">Protein root UVB sensitive/RUS domain-containing protein</fullName>
    </recommendedName>
</protein>
<accession>A0A061DE49</accession>
<feature type="region of interest" description="Disordered" evidence="2">
    <location>
        <begin position="21"/>
        <end position="40"/>
    </location>
</feature>
<comment type="similarity">
    <text evidence="1">Belongs to the RUS1 family.</text>
</comment>
<dbReference type="InterPro" id="IPR006968">
    <property type="entry name" value="RUS_fam"/>
</dbReference>
<dbReference type="GeneID" id="24565361"/>
<evidence type="ECO:0000313" key="4">
    <source>
        <dbReference type="EMBL" id="CDR96820.1"/>
    </source>
</evidence>
<dbReference type="PANTHER" id="PTHR12770:SF22">
    <property type="entry name" value="PROTEIN ROOT UVB SENSITIVE 1, CHLOROPLASTIC"/>
    <property type="match status" value="1"/>
</dbReference>
<organism evidence="4 5">
    <name type="scientific">Babesia bigemina</name>
    <dbReference type="NCBI Taxonomy" id="5866"/>
    <lineage>
        <taxon>Eukaryota</taxon>
        <taxon>Sar</taxon>
        <taxon>Alveolata</taxon>
        <taxon>Apicomplexa</taxon>
        <taxon>Aconoidasida</taxon>
        <taxon>Piroplasmida</taxon>
        <taxon>Babesiidae</taxon>
        <taxon>Babesia</taxon>
    </lineage>
</organism>